<organism evidence="1 2">
    <name type="scientific">Passalora fulva</name>
    <name type="common">Tomato leaf mold</name>
    <name type="synonym">Cladosporium fulvum</name>
    <dbReference type="NCBI Taxonomy" id="5499"/>
    <lineage>
        <taxon>Eukaryota</taxon>
        <taxon>Fungi</taxon>
        <taxon>Dikarya</taxon>
        <taxon>Ascomycota</taxon>
        <taxon>Pezizomycotina</taxon>
        <taxon>Dothideomycetes</taxon>
        <taxon>Dothideomycetidae</taxon>
        <taxon>Mycosphaerellales</taxon>
        <taxon>Mycosphaerellaceae</taxon>
        <taxon>Fulvia</taxon>
    </lineage>
</organism>
<reference evidence="1" key="1">
    <citation type="submission" date="2021-12" db="EMBL/GenBank/DDBJ databases">
        <authorList>
            <person name="Zaccaron A."/>
            <person name="Stergiopoulos I."/>
        </authorList>
    </citation>
    <scope>NUCLEOTIDE SEQUENCE</scope>
    <source>
        <strain evidence="1">Race5_Kim</strain>
    </source>
</reference>
<dbReference type="KEGG" id="ffu:CLAFUR5_12357"/>
<dbReference type="GeneID" id="71992235"/>
<keyword evidence="2" id="KW-1185">Reference proteome</keyword>
<dbReference type="EMBL" id="CP090172">
    <property type="protein sequence ID" value="UJO23198.1"/>
    <property type="molecule type" value="Genomic_DNA"/>
</dbReference>
<evidence type="ECO:0000313" key="2">
    <source>
        <dbReference type="Proteomes" id="UP000756132"/>
    </source>
</evidence>
<reference evidence="1" key="2">
    <citation type="journal article" date="2022" name="Microb. Genom.">
        <title>A chromosome-scale genome assembly of the tomato pathogen Cladosporium fulvum reveals a compartmentalized genome architecture and the presence of a dispensable chromosome.</title>
        <authorList>
            <person name="Zaccaron A.Z."/>
            <person name="Chen L.H."/>
            <person name="Samaras A."/>
            <person name="Stergiopoulos I."/>
        </authorList>
    </citation>
    <scope>NUCLEOTIDE SEQUENCE</scope>
    <source>
        <strain evidence="1">Race5_Kim</strain>
    </source>
</reference>
<dbReference type="Proteomes" id="UP000756132">
    <property type="component" value="Chromosome 10"/>
</dbReference>
<gene>
    <name evidence="1" type="ORF">CLAFUR5_12357</name>
</gene>
<evidence type="ECO:0000313" key="1">
    <source>
        <dbReference type="EMBL" id="UJO23198.1"/>
    </source>
</evidence>
<sequence length="235" mass="25728">MARGLACAGVVRTVSIDSSVAGQKPIQQKIGLPNNPININEYATCPERQPAGTARYISQLERNNAAGFQGNWASSYSLHDYFANILGKPGANEGENQQEGSVSGYWPNSEWLVYQYYHLNMTGQRLQTTASGDEIWDMYATYDSETGFVKVLAGIRYHPGTYIITINNLTSVGLPSSGSVSVHTYHFDWENNIFENDGFSPADQGPSVHSYMGGSLTFGVGASNLTAYAFEFSYK</sequence>
<name>A0A9Q8UUS3_PASFU</name>
<dbReference type="RefSeq" id="XP_047767564.1">
    <property type="nucleotide sequence ID" value="XM_047911505.1"/>
</dbReference>
<dbReference type="OrthoDB" id="3445803at2759"/>
<protein>
    <submittedName>
        <fullName evidence="1">Uncharacterized protein</fullName>
    </submittedName>
</protein>
<accession>A0A9Q8UUS3</accession>
<proteinExistence type="predicted"/>
<dbReference type="AlphaFoldDB" id="A0A9Q8UUS3"/>